<accession>A0A9N9EBE0</accession>
<organism evidence="3 4">
    <name type="scientific">Funneliformis mosseae</name>
    <name type="common">Endomycorrhizal fungus</name>
    <name type="synonym">Glomus mosseae</name>
    <dbReference type="NCBI Taxonomy" id="27381"/>
    <lineage>
        <taxon>Eukaryota</taxon>
        <taxon>Fungi</taxon>
        <taxon>Fungi incertae sedis</taxon>
        <taxon>Mucoromycota</taxon>
        <taxon>Glomeromycotina</taxon>
        <taxon>Glomeromycetes</taxon>
        <taxon>Glomerales</taxon>
        <taxon>Glomeraceae</taxon>
        <taxon>Funneliformis</taxon>
    </lineage>
</organism>
<evidence type="ECO:0000259" key="2">
    <source>
        <dbReference type="PROSITE" id="PS50013"/>
    </source>
</evidence>
<name>A0A9N9EBE0_FUNMO</name>
<dbReference type="Gene3D" id="2.40.50.40">
    <property type="match status" value="1"/>
</dbReference>
<evidence type="ECO:0000313" key="4">
    <source>
        <dbReference type="Proteomes" id="UP000789375"/>
    </source>
</evidence>
<comment type="caution">
    <text evidence="3">The sequence shown here is derived from an EMBL/GenBank/DDBJ whole genome shotgun (WGS) entry which is preliminary data.</text>
</comment>
<evidence type="ECO:0000256" key="1">
    <source>
        <dbReference type="SAM" id="MobiDB-lite"/>
    </source>
</evidence>
<keyword evidence="4" id="KW-1185">Reference proteome</keyword>
<proteinExistence type="predicted"/>
<dbReference type="Proteomes" id="UP000789375">
    <property type="component" value="Unassembled WGS sequence"/>
</dbReference>
<dbReference type="PROSITE" id="PS50013">
    <property type="entry name" value="CHROMO_2"/>
    <property type="match status" value="1"/>
</dbReference>
<dbReference type="SUPFAM" id="SSF54160">
    <property type="entry name" value="Chromo domain-like"/>
    <property type="match status" value="1"/>
</dbReference>
<dbReference type="Pfam" id="PF00385">
    <property type="entry name" value="Chromo"/>
    <property type="match status" value="1"/>
</dbReference>
<dbReference type="InterPro" id="IPR023780">
    <property type="entry name" value="Chromo_domain"/>
</dbReference>
<reference evidence="3" key="1">
    <citation type="submission" date="2021-06" db="EMBL/GenBank/DDBJ databases">
        <authorList>
            <person name="Kallberg Y."/>
            <person name="Tangrot J."/>
            <person name="Rosling A."/>
        </authorList>
    </citation>
    <scope>NUCLEOTIDE SEQUENCE</scope>
    <source>
        <strain evidence="3">87-6 pot B 2015</strain>
    </source>
</reference>
<dbReference type="CDD" id="cd00024">
    <property type="entry name" value="CD_CSD"/>
    <property type="match status" value="1"/>
</dbReference>
<evidence type="ECO:0000313" key="3">
    <source>
        <dbReference type="EMBL" id="CAG8665340.1"/>
    </source>
</evidence>
<feature type="region of interest" description="Disordered" evidence="1">
    <location>
        <begin position="17"/>
        <end position="40"/>
    </location>
</feature>
<gene>
    <name evidence="3" type="ORF">FMOSSE_LOCUS12141</name>
</gene>
<sequence length="189" mass="22361">MNSDYVNKYKQYVEPSYSARHTTSSSGSTYRQGARNPYDQELEVSGERIEREIADNERWEVHHIVSKRYTNGRPEFLVYWKGYSKPSWEPAEVLDNCQDESESTKFDTREEIKKIDHRLRKSYHNIRFDDSIYERVVLGDSSPLHTGPKIEQLHFDEFDEDFDLLVTIIYKIKLLKNRKAICATINNSK</sequence>
<feature type="domain" description="Chromo" evidence="2">
    <location>
        <begin position="59"/>
        <end position="118"/>
    </location>
</feature>
<dbReference type="InterPro" id="IPR000953">
    <property type="entry name" value="Chromo/chromo_shadow_dom"/>
</dbReference>
<dbReference type="EMBL" id="CAJVPP010005448">
    <property type="protein sequence ID" value="CAG8665340.1"/>
    <property type="molecule type" value="Genomic_DNA"/>
</dbReference>
<feature type="non-terminal residue" evidence="3">
    <location>
        <position position="1"/>
    </location>
</feature>
<dbReference type="InterPro" id="IPR016197">
    <property type="entry name" value="Chromo-like_dom_sf"/>
</dbReference>
<feature type="compositionally biased region" description="Polar residues" evidence="1">
    <location>
        <begin position="19"/>
        <end position="31"/>
    </location>
</feature>
<dbReference type="AlphaFoldDB" id="A0A9N9EBE0"/>
<protein>
    <submittedName>
        <fullName evidence="3">14761_t:CDS:1</fullName>
    </submittedName>
</protein>
<dbReference type="SMART" id="SM00298">
    <property type="entry name" value="CHROMO"/>
    <property type="match status" value="1"/>
</dbReference>